<dbReference type="OrthoDB" id="8965216at2759"/>
<accession>A0A8S4BRJ5</accession>
<evidence type="ECO:0000313" key="2">
    <source>
        <dbReference type="EMBL" id="CAG6003756.1"/>
    </source>
</evidence>
<proteinExistence type="predicted"/>
<organism evidence="2 3">
    <name type="scientific">Menidia menidia</name>
    <name type="common">Atlantic silverside</name>
    <dbReference type="NCBI Taxonomy" id="238744"/>
    <lineage>
        <taxon>Eukaryota</taxon>
        <taxon>Metazoa</taxon>
        <taxon>Chordata</taxon>
        <taxon>Craniata</taxon>
        <taxon>Vertebrata</taxon>
        <taxon>Euteleostomi</taxon>
        <taxon>Actinopterygii</taxon>
        <taxon>Neopterygii</taxon>
        <taxon>Teleostei</taxon>
        <taxon>Neoteleostei</taxon>
        <taxon>Acanthomorphata</taxon>
        <taxon>Ovalentaria</taxon>
        <taxon>Atherinomorphae</taxon>
        <taxon>Atheriniformes</taxon>
        <taxon>Atherinopsidae</taxon>
        <taxon>Menidiinae</taxon>
        <taxon>Menidia</taxon>
    </lineage>
</organism>
<comment type="caution">
    <text evidence="2">The sequence shown here is derived from an EMBL/GenBank/DDBJ whole genome shotgun (WGS) entry which is preliminary data.</text>
</comment>
<sequence length="212" mass="20009">MKTGVAGGILQPSAGTSVGGAGVPAPSGVGTPGQPQTGVGVKAPKPFVPGPVAGGYPYGYGIPYQGAGTGTGPGAGTLPGAKPLKPPVAGGGAGIPLSAGGYQGGYNPYQQGYGQVGPGAAGGGAKAPKPGYGNLGTGGVYQQGVPPGYRGYPQQFYPGAYGPAGLTPQQAKAAKYGPLQGFLGGAGGGGGGGDVYRGGVAGCQGKYCGRRK</sequence>
<gene>
    <name evidence="2" type="ORF">MMEN_LOCUS18427</name>
</gene>
<dbReference type="Proteomes" id="UP000677803">
    <property type="component" value="Unassembled WGS sequence"/>
</dbReference>
<keyword evidence="3" id="KW-1185">Reference proteome</keyword>
<protein>
    <submittedName>
        <fullName evidence="2">(Atlantic silverside) hypothetical protein</fullName>
    </submittedName>
</protein>
<reference evidence="2" key="1">
    <citation type="submission" date="2021-05" db="EMBL/GenBank/DDBJ databases">
        <authorList>
            <person name="Tigano A."/>
        </authorList>
    </citation>
    <scope>NUCLEOTIDE SEQUENCE</scope>
</reference>
<evidence type="ECO:0000256" key="1">
    <source>
        <dbReference type="SAM" id="MobiDB-lite"/>
    </source>
</evidence>
<dbReference type="AlphaFoldDB" id="A0A8S4BRJ5"/>
<dbReference type="EMBL" id="CAJRST010037777">
    <property type="protein sequence ID" value="CAG6003756.1"/>
    <property type="molecule type" value="Genomic_DNA"/>
</dbReference>
<name>A0A8S4BRJ5_9TELE</name>
<feature type="compositionally biased region" description="Low complexity" evidence="1">
    <location>
        <begin position="23"/>
        <end position="33"/>
    </location>
</feature>
<feature type="region of interest" description="Disordered" evidence="1">
    <location>
        <begin position="1"/>
        <end position="35"/>
    </location>
</feature>
<evidence type="ECO:0000313" key="3">
    <source>
        <dbReference type="Proteomes" id="UP000677803"/>
    </source>
</evidence>